<gene>
    <name evidence="1" type="ORF">PXX05_14605</name>
</gene>
<evidence type="ECO:0000313" key="2">
    <source>
        <dbReference type="Proteomes" id="UP001222087"/>
    </source>
</evidence>
<reference evidence="1 2" key="1">
    <citation type="submission" date="2023-02" db="EMBL/GenBank/DDBJ databases">
        <title>Genome Sequence of L. cardiaca H63T.</title>
        <authorList>
            <person name="Lopez A.E."/>
            <person name="Cianciotto N.P."/>
        </authorList>
    </citation>
    <scope>NUCLEOTIDE SEQUENCE [LARGE SCALE GENOMIC DNA]</scope>
    <source>
        <strain evidence="1 2">H63</strain>
    </source>
</reference>
<accession>A0ABY8AR31</accession>
<proteinExistence type="predicted"/>
<protein>
    <recommendedName>
        <fullName evidence="3">RES domain-containing protein</fullName>
    </recommendedName>
</protein>
<keyword evidence="2" id="KW-1185">Reference proteome</keyword>
<dbReference type="Proteomes" id="UP001222087">
    <property type="component" value="Chromosome"/>
</dbReference>
<evidence type="ECO:0000313" key="1">
    <source>
        <dbReference type="EMBL" id="WED43110.1"/>
    </source>
</evidence>
<dbReference type="EMBL" id="CP119078">
    <property type="protein sequence ID" value="WED43110.1"/>
    <property type="molecule type" value="Genomic_DNA"/>
</dbReference>
<organism evidence="1 2">
    <name type="scientific">Legionella cardiaca</name>
    <dbReference type="NCBI Taxonomy" id="1071983"/>
    <lineage>
        <taxon>Bacteria</taxon>
        <taxon>Pseudomonadati</taxon>
        <taxon>Pseudomonadota</taxon>
        <taxon>Gammaproteobacteria</taxon>
        <taxon>Legionellales</taxon>
        <taxon>Legionellaceae</taxon>
        <taxon>Legionella</taxon>
    </lineage>
</organism>
<sequence>MIIKYTTSDLPKEWKNTSSSNSNRDFAAKNFFELEEYLAMAIPSVLVPEEPNLVINPFHQGFADVKKTILSLGKFTASSR</sequence>
<name>A0ABY8AR31_9GAMM</name>
<dbReference type="RefSeq" id="WP_275088924.1">
    <property type="nucleotide sequence ID" value="NZ_CP119078.1"/>
</dbReference>
<evidence type="ECO:0008006" key="3">
    <source>
        <dbReference type="Google" id="ProtNLM"/>
    </source>
</evidence>